<keyword evidence="6 13" id="KW-0812">Transmembrane</keyword>
<evidence type="ECO:0000256" key="6">
    <source>
        <dbReference type="ARBA" id="ARBA00022692"/>
    </source>
</evidence>
<dbReference type="Pfam" id="PF02518">
    <property type="entry name" value="HATPase_c"/>
    <property type="match status" value="1"/>
</dbReference>
<comment type="subcellular location">
    <subcellularLocation>
        <location evidence="2">Membrane</location>
        <topology evidence="2">Multi-pass membrane protein</topology>
    </subcellularLocation>
</comment>
<dbReference type="Gene3D" id="3.30.565.10">
    <property type="entry name" value="Histidine kinase-like ATPase, C-terminal domain"/>
    <property type="match status" value="1"/>
</dbReference>
<dbReference type="Proteomes" id="UP000482209">
    <property type="component" value="Unassembled WGS sequence"/>
</dbReference>
<dbReference type="EC" id="2.7.13.3" evidence="3"/>
<evidence type="ECO:0000313" key="16">
    <source>
        <dbReference type="Proteomes" id="UP000482209"/>
    </source>
</evidence>
<dbReference type="Gene3D" id="1.20.120.620">
    <property type="entry name" value="Backbone structure of the membrane domain of e. Coli histidine kinase receptor kdpd"/>
    <property type="match status" value="1"/>
</dbReference>
<dbReference type="PRINTS" id="PR00344">
    <property type="entry name" value="BCTRLSENSOR"/>
</dbReference>
<evidence type="ECO:0000256" key="8">
    <source>
        <dbReference type="ARBA" id="ARBA00022777"/>
    </source>
</evidence>
<keyword evidence="11" id="KW-0902">Two-component regulatory system</keyword>
<keyword evidence="8" id="KW-0418">Kinase</keyword>
<dbReference type="SUPFAM" id="SSF47384">
    <property type="entry name" value="Homodimeric domain of signal transducing histidine kinase"/>
    <property type="match status" value="1"/>
</dbReference>
<dbReference type="InterPro" id="IPR036097">
    <property type="entry name" value="HisK_dim/P_sf"/>
</dbReference>
<dbReference type="SMART" id="SM00388">
    <property type="entry name" value="HisKA"/>
    <property type="match status" value="1"/>
</dbReference>
<evidence type="ECO:0000256" key="11">
    <source>
        <dbReference type="ARBA" id="ARBA00023012"/>
    </source>
</evidence>
<dbReference type="SMART" id="SM00387">
    <property type="entry name" value="HATPase_c"/>
    <property type="match status" value="1"/>
</dbReference>
<comment type="caution">
    <text evidence="15">The sequence shown here is derived from an EMBL/GenBank/DDBJ whole genome shotgun (WGS) entry which is preliminary data.</text>
</comment>
<dbReference type="SUPFAM" id="SSF55874">
    <property type="entry name" value="ATPase domain of HSP90 chaperone/DNA topoisomerase II/histidine kinase"/>
    <property type="match status" value="1"/>
</dbReference>
<keyword evidence="4" id="KW-0597">Phosphoprotein</keyword>
<comment type="catalytic activity">
    <reaction evidence="1">
        <text>ATP + protein L-histidine = ADP + protein N-phospho-L-histidine.</text>
        <dbReference type="EC" id="2.7.13.3"/>
    </reaction>
</comment>
<evidence type="ECO:0000256" key="4">
    <source>
        <dbReference type="ARBA" id="ARBA00022553"/>
    </source>
</evidence>
<keyword evidence="7" id="KW-0547">Nucleotide-binding</keyword>
<reference evidence="15 16" key="1">
    <citation type="submission" date="2019-08" db="EMBL/GenBank/DDBJ databases">
        <title>In-depth cultivation of the pig gut microbiome towards novel bacterial diversity and tailored functional studies.</title>
        <authorList>
            <person name="Wylensek D."/>
            <person name="Hitch T.C.A."/>
            <person name="Clavel T."/>
        </authorList>
    </citation>
    <scope>NUCLEOTIDE SEQUENCE [LARGE SCALE GENOMIC DNA]</scope>
    <source>
        <strain evidence="15 16">WCA-693-APC-MOT-I</strain>
    </source>
</reference>
<keyword evidence="10 13" id="KW-1133">Transmembrane helix</keyword>
<sequence length="509" mass="57944">MRGFYMKNKCLESDILRFLILLGSATIASSLLFITAGNSSNCAIFYMLAIFLISRYTTGYIWGILGSVIGVIAVNYFFTYPYMEIDFLRDGYPITFSGMLTVSLITTTTATHLNTQKQDALNREQMLEKINHFNNHLLSAKNKEEMLNLSISFLSELNHADVLFVPNEYQNDSFSNDTDNHFSEVYTDVNDPVIKEYIKTTLDKNELMTLEREEIYYTFLPISSSVHKWGTLVLYSKQPQTNQMELNRLMIPQLSLSLEHYSLIEHHQTLLMDSEKEKMRSNLLRAISHDLRTPLTGIIGSSSTYLEAKEYLDETNKDKLIHGILEDANWLLNMVENLLTITKISQETALVKKVPEPIEEVVSEALMRFQKRYPKSKVIVKIPDEFLMVPMDATLIEQVIINLLENAVKHSNTIKPTEFTVETKQSEVSFSIKDYGQGIPENRLASIFDGSPISTNDKNDRKKGMGIGLTICKTIILAHQGRILASNHPTGTIFSFYLPIEGGDSYENK</sequence>
<evidence type="ECO:0000259" key="14">
    <source>
        <dbReference type="PROSITE" id="PS50109"/>
    </source>
</evidence>
<dbReference type="Pfam" id="PF13493">
    <property type="entry name" value="DUF4118"/>
    <property type="match status" value="1"/>
</dbReference>
<dbReference type="Gene3D" id="1.10.287.130">
    <property type="match status" value="1"/>
</dbReference>
<organism evidence="15 16">
    <name type="scientific">Velocimicrobium porci</name>
    <dbReference type="NCBI Taxonomy" id="2606634"/>
    <lineage>
        <taxon>Bacteria</taxon>
        <taxon>Bacillati</taxon>
        <taxon>Bacillota</taxon>
        <taxon>Clostridia</taxon>
        <taxon>Lachnospirales</taxon>
        <taxon>Lachnospiraceae</taxon>
        <taxon>Velocimicrobium</taxon>
    </lineage>
</organism>
<dbReference type="GO" id="GO:0005524">
    <property type="term" value="F:ATP binding"/>
    <property type="evidence" value="ECO:0007669"/>
    <property type="project" value="UniProtKB-KW"/>
</dbReference>
<dbReference type="InterPro" id="IPR052023">
    <property type="entry name" value="Histidine_kinase_KdpD"/>
</dbReference>
<dbReference type="PANTHER" id="PTHR45569">
    <property type="entry name" value="SENSOR PROTEIN KDPD"/>
    <property type="match status" value="1"/>
</dbReference>
<dbReference type="GO" id="GO:0000155">
    <property type="term" value="F:phosphorelay sensor kinase activity"/>
    <property type="evidence" value="ECO:0007669"/>
    <property type="project" value="InterPro"/>
</dbReference>
<evidence type="ECO:0000313" key="15">
    <source>
        <dbReference type="EMBL" id="MSS63627.1"/>
    </source>
</evidence>
<evidence type="ECO:0000256" key="3">
    <source>
        <dbReference type="ARBA" id="ARBA00012438"/>
    </source>
</evidence>
<evidence type="ECO:0000256" key="10">
    <source>
        <dbReference type="ARBA" id="ARBA00022989"/>
    </source>
</evidence>
<evidence type="ECO:0000256" key="12">
    <source>
        <dbReference type="ARBA" id="ARBA00023136"/>
    </source>
</evidence>
<keyword evidence="5" id="KW-0808">Transferase</keyword>
<dbReference type="EMBL" id="VUMT01000008">
    <property type="protein sequence ID" value="MSS63627.1"/>
    <property type="molecule type" value="Genomic_DNA"/>
</dbReference>
<dbReference type="InterPro" id="IPR038318">
    <property type="entry name" value="KdpD_sf"/>
</dbReference>
<evidence type="ECO:0000256" key="2">
    <source>
        <dbReference type="ARBA" id="ARBA00004141"/>
    </source>
</evidence>
<dbReference type="InterPro" id="IPR036890">
    <property type="entry name" value="HATPase_C_sf"/>
</dbReference>
<dbReference type="InterPro" id="IPR004358">
    <property type="entry name" value="Sig_transdc_His_kin-like_C"/>
</dbReference>
<dbReference type="InterPro" id="IPR003594">
    <property type="entry name" value="HATPase_dom"/>
</dbReference>
<keyword evidence="16" id="KW-1185">Reference proteome</keyword>
<dbReference type="InterPro" id="IPR005467">
    <property type="entry name" value="His_kinase_dom"/>
</dbReference>
<dbReference type="AlphaFoldDB" id="A0A6L5XYL9"/>
<evidence type="ECO:0000256" key="9">
    <source>
        <dbReference type="ARBA" id="ARBA00022840"/>
    </source>
</evidence>
<evidence type="ECO:0000256" key="1">
    <source>
        <dbReference type="ARBA" id="ARBA00000085"/>
    </source>
</evidence>
<evidence type="ECO:0000256" key="13">
    <source>
        <dbReference type="SAM" id="Phobius"/>
    </source>
</evidence>
<dbReference type="InterPro" id="IPR003661">
    <property type="entry name" value="HisK_dim/P_dom"/>
</dbReference>
<feature type="transmembrane region" description="Helical" evidence="13">
    <location>
        <begin position="59"/>
        <end position="79"/>
    </location>
</feature>
<dbReference type="PANTHER" id="PTHR45569:SF1">
    <property type="entry name" value="SENSOR PROTEIN KDPD"/>
    <property type="match status" value="1"/>
</dbReference>
<keyword evidence="9" id="KW-0067">ATP-binding</keyword>
<dbReference type="CDD" id="cd00082">
    <property type="entry name" value="HisKA"/>
    <property type="match status" value="1"/>
</dbReference>
<protein>
    <recommendedName>
        <fullName evidence="3">histidine kinase</fullName>
        <ecNumber evidence="3">2.7.13.3</ecNumber>
    </recommendedName>
</protein>
<keyword evidence="12 13" id="KW-0472">Membrane</keyword>
<evidence type="ECO:0000256" key="7">
    <source>
        <dbReference type="ARBA" id="ARBA00022741"/>
    </source>
</evidence>
<dbReference type="PROSITE" id="PS50109">
    <property type="entry name" value="HIS_KIN"/>
    <property type="match status" value="1"/>
</dbReference>
<feature type="domain" description="Histidine kinase" evidence="14">
    <location>
        <begin position="286"/>
        <end position="502"/>
    </location>
</feature>
<evidence type="ECO:0000256" key="5">
    <source>
        <dbReference type="ARBA" id="ARBA00022679"/>
    </source>
</evidence>
<name>A0A6L5XYL9_9FIRM</name>
<dbReference type="GO" id="GO:0005886">
    <property type="term" value="C:plasma membrane"/>
    <property type="evidence" value="ECO:0007669"/>
    <property type="project" value="TreeGrafter"/>
</dbReference>
<feature type="transmembrane region" description="Helical" evidence="13">
    <location>
        <begin position="20"/>
        <end position="53"/>
    </location>
</feature>
<dbReference type="InterPro" id="IPR025201">
    <property type="entry name" value="KdpD_TM"/>
</dbReference>
<gene>
    <name evidence="15" type="ORF">FYJ58_07020</name>
</gene>
<dbReference type="Pfam" id="PF00512">
    <property type="entry name" value="HisKA"/>
    <property type="match status" value="1"/>
</dbReference>
<proteinExistence type="predicted"/>
<accession>A0A6L5XYL9</accession>